<evidence type="ECO:0008006" key="3">
    <source>
        <dbReference type="Google" id="ProtNLM"/>
    </source>
</evidence>
<dbReference type="Proteomes" id="UP000074382">
    <property type="component" value="Unassembled WGS sequence"/>
</dbReference>
<proteinExistence type="predicted"/>
<dbReference type="EMBL" id="LGEM01000119">
    <property type="protein sequence ID" value="KUP95592.1"/>
    <property type="molecule type" value="Genomic_DNA"/>
</dbReference>
<dbReference type="RefSeq" id="WP_068758514.1">
    <property type="nucleotide sequence ID" value="NZ_KQ950187.1"/>
</dbReference>
<protein>
    <recommendedName>
        <fullName evidence="3">AbiEi antitoxin C-terminal domain-containing protein</fullName>
    </recommendedName>
</protein>
<sequence length="321" mass="35357">MVSSALHRSHAPLSLALGVAARQHGLLTWAQARSCGLTRGDVRRLVRRQEWRRRLPRVYAVRALTDGGDEAERPRQAVMAAQLALGPAAFAGTHTAARLWGLQGLRPWDGQEVHMVVPAPAAQRQITGIRLHTWDTAPEEVARTGSGLRLTTPGRTLRDLLLDVDRATAVCLLDSALHQRLVRAEDLAALEAANRGRRGCRRSRPWWSLADGRAQSPLETRVRLVCVDGGLPPSDLQHPFHDERGNLLARVDFWWADRRLVGEADGLGPHSLPEALARDRVRQNALQAHVPGVRIVRFTWEDLKRPGYILATVAGAGGGVR</sequence>
<accession>A0A147KE68</accession>
<dbReference type="OrthoDB" id="5143202at2"/>
<comment type="caution">
    <text evidence="1">The sequence shown here is derived from an EMBL/GenBank/DDBJ whole genome shotgun (WGS) entry which is preliminary data.</text>
</comment>
<name>A0A147KE68_THECS</name>
<keyword evidence="2" id="KW-1185">Reference proteome</keyword>
<gene>
    <name evidence="1" type="ORF">AC529_16775</name>
</gene>
<dbReference type="STRING" id="665004.AC529_16775"/>
<reference evidence="2" key="1">
    <citation type="journal article" date="2017" name="Acta Aliment.">
        <title>Plant polysaccharide degrading enzyme system of Thermpbifida cellulosilytica TB100 revealed by de novo genome project data.</title>
        <authorList>
            <person name="Toth A."/>
            <person name="Baka E."/>
            <person name="Luzics S."/>
            <person name="Bata-Vidacs I."/>
            <person name="Nagy I."/>
            <person name="Balint B."/>
            <person name="Herceg R."/>
            <person name="Olasz F."/>
            <person name="Wilk T."/>
            <person name="Nagy T."/>
            <person name="Kriszt B."/>
            <person name="Nagy I."/>
            <person name="Kukolya J."/>
        </authorList>
    </citation>
    <scope>NUCLEOTIDE SEQUENCE [LARGE SCALE GENOMIC DNA]</scope>
    <source>
        <strain evidence="2">TB100</strain>
    </source>
</reference>
<dbReference type="Gene3D" id="3.40.960.10">
    <property type="entry name" value="VSR Endonuclease"/>
    <property type="match status" value="1"/>
</dbReference>
<evidence type="ECO:0000313" key="1">
    <source>
        <dbReference type="EMBL" id="KUP95592.1"/>
    </source>
</evidence>
<dbReference type="PATRIC" id="fig|665004.4.peg.3929"/>
<organism evidence="1 2">
    <name type="scientific">Thermobifida cellulosilytica TB100</name>
    <dbReference type="NCBI Taxonomy" id="665004"/>
    <lineage>
        <taxon>Bacteria</taxon>
        <taxon>Bacillati</taxon>
        <taxon>Actinomycetota</taxon>
        <taxon>Actinomycetes</taxon>
        <taxon>Streptosporangiales</taxon>
        <taxon>Nocardiopsidaceae</taxon>
        <taxon>Thermobifida</taxon>
    </lineage>
</organism>
<evidence type="ECO:0000313" key="2">
    <source>
        <dbReference type="Proteomes" id="UP000074382"/>
    </source>
</evidence>
<dbReference type="AlphaFoldDB" id="A0A147KE68"/>